<proteinExistence type="predicted"/>
<accession>A0A7Z0SEG2</accession>
<dbReference type="SUPFAM" id="SSF54060">
    <property type="entry name" value="His-Me finger endonucleases"/>
    <property type="match status" value="1"/>
</dbReference>
<dbReference type="Proteomes" id="UP000537890">
    <property type="component" value="Unassembled WGS sequence"/>
</dbReference>
<name>A0A7Z0SEG2_9GAMM</name>
<dbReference type="AlphaFoldDB" id="A0A7Z0SEG2"/>
<comment type="caution">
    <text evidence="1">The sequence shown here is derived from an EMBL/GenBank/DDBJ whole genome shotgun (WGS) entry which is preliminary data.</text>
</comment>
<evidence type="ECO:0000313" key="2">
    <source>
        <dbReference type="Proteomes" id="UP000537890"/>
    </source>
</evidence>
<organism evidence="1 2">
    <name type="scientific">Candidatus Methanofishera endochildressiae</name>
    <dbReference type="NCBI Taxonomy" id="2738884"/>
    <lineage>
        <taxon>Bacteria</taxon>
        <taxon>Pseudomonadati</taxon>
        <taxon>Pseudomonadota</taxon>
        <taxon>Gammaproteobacteria</taxon>
        <taxon>Candidatus Methanofishera</taxon>
    </lineage>
</organism>
<dbReference type="EMBL" id="JACCHS010000001">
    <property type="protein sequence ID" value="NYT46330.1"/>
    <property type="molecule type" value="Genomic_DNA"/>
</dbReference>
<evidence type="ECO:0000313" key="1">
    <source>
        <dbReference type="EMBL" id="NYT46330.1"/>
    </source>
</evidence>
<reference evidence="1 2" key="1">
    <citation type="submission" date="2020-05" db="EMBL/GenBank/DDBJ databases">
        <title>Horizontal transmission and recombination maintain forever young bacterial symbiont genomes.</title>
        <authorList>
            <person name="Russell S.L."/>
            <person name="Pepper-Tunick E."/>
            <person name="Svedberg J."/>
            <person name="Byrne A."/>
            <person name="Ruelas Castillo J."/>
            <person name="Vollmers C."/>
            <person name="Beinart R.A."/>
            <person name="Corbett-Detig R."/>
        </authorList>
    </citation>
    <scope>NUCLEOTIDE SEQUENCE [LARGE SCALE GENOMIC DNA]</scope>
    <source>
        <strain evidence="1">4727-3</strain>
    </source>
</reference>
<dbReference type="InterPro" id="IPR044925">
    <property type="entry name" value="His-Me_finger_sf"/>
</dbReference>
<gene>
    <name evidence="1" type="ORF">H0A75_00020</name>
</gene>
<sequence>MKAHQVITRETVNFKALLKLRGATTEVYSQLPKKTVYCGASYNDSGVITDANGFSSTKYKKRGKKVEWEHVVPAELFGRSFSSWRYGDPACVTGKGQTYKGKAFL</sequence>
<protein>
    <submittedName>
        <fullName evidence="1">Uncharacterized protein</fullName>
    </submittedName>
</protein>